<accession>A0A0B1P1W1</accession>
<evidence type="ECO:0000313" key="2">
    <source>
        <dbReference type="Proteomes" id="UP000030854"/>
    </source>
</evidence>
<dbReference type="HOGENOM" id="CLU_861058_0_0_1"/>
<protein>
    <submittedName>
        <fullName evidence="1">Uncharacterized protein</fullName>
    </submittedName>
</protein>
<gene>
    <name evidence="1" type="ORF">EV44_g3665</name>
</gene>
<dbReference type="AlphaFoldDB" id="A0A0B1P1W1"/>
<dbReference type="EMBL" id="JNVN01001918">
    <property type="protein sequence ID" value="KHJ32642.1"/>
    <property type="molecule type" value="Genomic_DNA"/>
</dbReference>
<proteinExistence type="predicted"/>
<reference evidence="1 2" key="1">
    <citation type="journal article" date="2014" name="BMC Genomics">
        <title>Adaptive genomic structural variation in the grape powdery mildew pathogen, Erysiphe necator.</title>
        <authorList>
            <person name="Jones L."/>
            <person name="Riaz S."/>
            <person name="Morales-Cruz A."/>
            <person name="Amrine K.C."/>
            <person name="McGuire B."/>
            <person name="Gubler W.D."/>
            <person name="Walker M.A."/>
            <person name="Cantu D."/>
        </authorList>
    </citation>
    <scope>NUCLEOTIDE SEQUENCE [LARGE SCALE GENOMIC DNA]</scope>
    <source>
        <strain evidence="2">c</strain>
    </source>
</reference>
<comment type="caution">
    <text evidence="1">The sequence shown here is derived from an EMBL/GenBank/DDBJ whole genome shotgun (WGS) entry which is preliminary data.</text>
</comment>
<organism evidence="1 2">
    <name type="scientific">Uncinula necator</name>
    <name type="common">Grape powdery mildew</name>
    <dbReference type="NCBI Taxonomy" id="52586"/>
    <lineage>
        <taxon>Eukaryota</taxon>
        <taxon>Fungi</taxon>
        <taxon>Dikarya</taxon>
        <taxon>Ascomycota</taxon>
        <taxon>Pezizomycotina</taxon>
        <taxon>Leotiomycetes</taxon>
        <taxon>Erysiphales</taxon>
        <taxon>Erysiphaceae</taxon>
        <taxon>Erysiphe</taxon>
    </lineage>
</organism>
<keyword evidence="2" id="KW-1185">Reference proteome</keyword>
<dbReference type="Proteomes" id="UP000030854">
    <property type="component" value="Unassembled WGS sequence"/>
</dbReference>
<sequence length="323" mass="36419">MEVNSITYITLDLDGHLTSKLWLAKVWQQKFRNVARPKVTSAMAMAMASLIKEIPFCKVPLEDINKVLRSKPYTSLKEARERLPELIRDYTHLFTDDKNNGNTDALLQDFWNFTMDEETDVDIFAHGLTKIQSNIALVDPGQRPSGTIRKNRLLNHFNQIKDGRYSGCVSSLRLNAQLSFEDCVNSLRSTQGNIKRFEVKIEPSIMLARGPDSPRLKVCAHCKKGHIRESCFIWIDTPDGSKWAAKNPGKASNVLKRKNMLTKKRLEVNDEKDRSGSAFDGVWMMGDNSSPTKSDLSSSVVLDTGATHHIFCDQSAFLSLSPI</sequence>
<name>A0A0B1P1W1_UNCNE</name>
<evidence type="ECO:0000313" key="1">
    <source>
        <dbReference type="EMBL" id="KHJ32642.1"/>
    </source>
</evidence>